<dbReference type="SUPFAM" id="SSF51735">
    <property type="entry name" value="NAD(P)-binding Rossmann-fold domains"/>
    <property type="match status" value="2"/>
</dbReference>
<dbReference type="CDD" id="cd05237">
    <property type="entry name" value="UDP_invert_4-6DH_SDR_e"/>
    <property type="match status" value="1"/>
</dbReference>
<dbReference type="Pfam" id="PF13727">
    <property type="entry name" value="CoA_binding_3"/>
    <property type="match status" value="1"/>
</dbReference>
<sequence>MKRLTYFFMFLVDVILIQISVFSGYLLFYEGNLNQDYSEIYFPYSLVLSFFISFAMKISKQYFRIWKYARIRDFLSLFMCILISGCMGAIGFSLVVTSIPIMIQIFCLQTIILLLVGFRGLQKVSLTELFQTKKIKNRTLVVGAGDCGTLVVKKLKESHETPLQPIGFIDDALDKYGKKIYGLPVLGNRENIKSLVQQHQVDHIIVALPSVQKQELLKIVEICKQTEAKITVIPRIDELIHGKLSINTVKNVEVEDLLKRDIIQLDIEEIKNYLSGQIVLVTGAGGSIGSELCRQILEFSPRTLLLLGHGENSIYSIEQELRQSFPHEQIIPLIADIQDQERIELIFKSYQPNVVFHAAAHKHVPLMEANPSEAIKNNIIGTKIVADGAHKYKANKFILISTDKSVNPTSVMGASKRIAEMYIHGLSKESETIFASVRFGNVLGSRGSVIPLFKKQIASGGPITVTHPDMTRYFMTIPEAVLLVVQSGALASGGEIFILDMGEPVKIVNLAEDMIKLSGFEPYREIEIKFIGMRPGEKLFEELMLDGENNSKTTHDRIFIGNMLEINFSEFERQLERLLEVLEDEPHIIRREIKNIVPSFRIE</sequence>
<keyword evidence="2" id="KW-0812">Transmembrane</keyword>
<dbReference type="AlphaFoldDB" id="A0A6M0QCK6"/>
<dbReference type="PANTHER" id="PTHR43318:SF1">
    <property type="entry name" value="POLYSACCHARIDE BIOSYNTHESIS PROTEIN EPSC-RELATED"/>
    <property type="match status" value="1"/>
</dbReference>
<feature type="transmembrane region" description="Helical" evidence="2">
    <location>
        <begin position="74"/>
        <end position="95"/>
    </location>
</feature>
<evidence type="ECO:0000313" key="4">
    <source>
        <dbReference type="EMBL" id="NEY73449.1"/>
    </source>
</evidence>
<reference evidence="4 5" key="1">
    <citation type="submission" date="2020-02" db="EMBL/GenBank/DDBJ databases">
        <title>Bacillus aquiflavi sp. nov., isolated from yellow water of strong flavor Chinese baijiu in Yibin region of China.</title>
        <authorList>
            <person name="Xie J."/>
        </authorList>
    </citation>
    <scope>NUCLEOTIDE SEQUENCE [LARGE SCALE GENOMIC DNA]</scope>
    <source>
        <strain evidence="4 5">SA4</strain>
    </source>
</reference>
<comment type="similarity">
    <text evidence="1">Belongs to the polysaccharide synthase family.</text>
</comment>
<keyword evidence="5" id="KW-1185">Reference proteome</keyword>
<dbReference type="Gene3D" id="3.40.50.720">
    <property type="entry name" value="NAD(P)-binding Rossmann-like Domain"/>
    <property type="match status" value="2"/>
</dbReference>
<evidence type="ECO:0000313" key="5">
    <source>
        <dbReference type="Proteomes" id="UP000481043"/>
    </source>
</evidence>
<evidence type="ECO:0000259" key="3">
    <source>
        <dbReference type="Pfam" id="PF02719"/>
    </source>
</evidence>
<dbReference type="Pfam" id="PF02719">
    <property type="entry name" value="Polysacc_synt_2"/>
    <property type="match status" value="1"/>
</dbReference>
<accession>A0A6M0QCK6</accession>
<feature type="transmembrane region" description="Helical" evidence="2">
    <location>
        <begin position="7"/>
        <end position="28"/>
    </location>
</feature>
<dbReference type="EMBL" id="JAAIWM010000007">
    <property type="protein sequence ID" value="NEY73449.1"/>
    <property type="molecule type" value="Genomic_DNA"/>
</dbReference>
<dbReference type="InterPro" id="IPR036291">
    <property type="entry name" value="NAD(P)-bd_dom_sf"/>
</dbReference>
<evidence type="ECO:0000256" key="1">
    <source>
        <dbReference type="ARBA" id="ARBA00007430"/>
    </source>
</evidence>
<dbReference type="RefSeq" id="WP_163181005.1">
    <property type="nucleotide sequence ID" value="NZ_JAAIWM010000007.1"/>
</dbReference>
<feature type="transmembrane region" description="Helical" evidence="2">
    <location>
        <begin position="40"/>
        <end position="58"/>
    </location>
</feature>
<dbReference type="InterPro" id="IPR003869">
    <property type="entry name" value="Polysac_CapD-like"/>
</dbReference>
<proteinExistence type="inferred from homology"/>
<protein>
    <submittedName>
        <fullName evidence="4">Polysaccharide biosynthesis protein</fullName>
    </submittedName>
</protein>
<dbReference type="Proteomes" id="UP000481043">
    <property type="component" value="Unassembled WGS sequence"/>
</dbReference>
<comment type="caution">
    <text evidence="4">The sequence shown here is derived from an EMBL/GenBank/DDBJ whole genome shotgun (WGS) entry which is preliminary data.</text>
</comment>
<feature type="domain" description="Polysaccharide biosynthesis protein CapD-like" evidence="3">
    <location>
        <begin position="279"/>
        <end position="560"/>
    </location>
</feature>
<organism evidence="4 5">
    <name type="scientific">Bacillus mesophilus</name>
    <dbReference type="NCBI Taxonomy" id="1808955"/>
    <lineage>
        <taxon>Bacteria</taxon>
        <taxon>Bacillati</taxon>
        <taxon>Bacillota</taxon>
        <taxon>Bacilli</taxon>
        <taxon>Bacillales</taxon>
        <taxon>Bacillaceae</taxon>
        <taxon>Bacillus</taxon>
    </lineage>
</organism>
<keyword evidence="2" id="KW-1133">Transmembrane helix</keyword>
<dbReference type="PANTHER" id="PTHR43318">
    <property type="entry name" value="UDP-N-ACETYLGLUCOSAMINE 4,6-DEHYDRATASE"/>
    <property type="match status" value="1"/>
</dbReference>
<evidence type="ECO:0000256" key="2">
    <source>
        <dbReference type="SAM" id="Phobius"/>
    </source>
</evidence>
<dbReference type="InterPro" id="IPR051203">
    <property type="entry name" value="Polysaccharide_Synthase-Rel"/>
</dbReference>
<gene>
    <name evidence="4" type="ORF">G4D63_17070</name>
</gene>
<name>A0A6M0QCK6_9BACI</name>
<keyword evidence="2" id="KW-0472">Membrane</keyword>